<dbReference type="EMBL" id="BTSY01000004">
    <property type="protein sequence ID" value="GMT26013.1"/>
    <property type="molecule type" value="Genomic_DNA"/>
</dbReference>
<comment type="caution">
    <text evidence="6">The sequence shown here is derived from an EMBL/GenBank/DDBJ whole genome shotgun (WGS) entry which is preliminary data.</text>
</comment>
<feature type="transmembrane region" description="Helical" evidence="5">
    <location>
        <begin position="235"/>
        <end position="262"/>
    </location>
</feature>
<dbReference type="SUPFAM" id="SSF81321">
    <property type="entry name" value="Family A G protein-coupled receptor-like"/>
    <property type="match status" value="1"/>
</dbReference>
<feature type="non-terminal residue" evidence="6">
    <location>
        <position position="1"/>
    </location>
</feature>
<proteinExistence type="predicted"/>
<reference evidence="6" key="1">
    <citation type="submission" date="2023-10" db="EMBL/GenBank/DDBJ databases">
        <title>Genome assembly of Pristionchus species.</title>
        <authorList>
            <person name="Yoshida K."/>
            <person name="Sommer R.J."/>
        </authorList>
    </citation>
    <scope>NUCLEOTIDE SEQUENCE</scope>
    <source>
        <strain evidence="6">RS5133</strain>
    </source>
</reference>
<feature type="transmembrane region" description="Helical" evidence="5">
    <location>
        <begin position="22"/>
        <end position="41"/>
    </location>
</feature>
<evidence type="ECO:0000256" key="1">
    <source>
        <dbReference type="ARBA" id="ARBA00004141"/>
    </source>
</evidence>
<dbReference type="InterPro" id="IPR053286">
    <property type="entry name" value="Nematode_rcpt-like_srab"/>
</dbReference>
<keyword evidence="2 5" id="KW-0812">Transmembrane</keyword>
<dbReference type="PANTHER" id="PTHR46561">
    <property type="entry name" value="SERPENTINE RECEPTOR, CLASS AB (CLASS A-LIKE)-RELATED"/>
    <property type="match status" value="1"/>
</dbReference>
<evidence type="ECO:0000256" key="5">
    <source>
        <dbReference type="SAM" id="Phobius"/>
    </source>
</evidence>
<keyword evidence="3 5" id="KW-1133">Transmembrane helix</keyword>
<feature type="transmembrane region" description="Helical" evidence="5">
    <location>
        <begin position="62"/>
        <end position="83"/>
    </location>
</feature>
<dbReference type="InterPro" id="IPR019408">
    <property type="entry name" value="7TM_GPCR_serpentine_rcpt_Srab"/>
</dbReference>
<dbReference type="Gene3D" id="1.20.1070.10">
    <property type="entry name" value="Rhodopsin 7-helix transmembrane proteins"/>
    <property type="match status" value="1"/>
</dbReference>
<keyword evidence="4 5" id="KW-0472">Membrane</keyword>
<evidence type="ECO:0000256" key="3">
    <source>
        <dbReference type="ARBA" id="ARBA00022989"/>
    </source>
</evidence>
<evidence type="ECO:0008006" key="8">
    <source>
        <dbReference type="Google" id="ProtNLM"/>
    </source>
</evidence>
<name>A0AAV5W367_9BILA</name>
<sequence>FGRMSQCEIAEELAHSGTLKSIIGVKTVLCIVGLIAITLLLRKKGLTWLAHPHTQCMFGVHLFSTYMATIFYLCCFVTDLIRFTRRNDEECAYAIPFWFAFTTRLFAVTGTFGQLFSMAAIAAERLYASFRPVSYERLNSTKIKGGGTAIVLILSFGLVFGLCAPGVKWNDIAASFTIRTVDNQTRFQMLVNVEVLLELLVLFTFHISLYVNFRKKISTANYVAARYQISSNKKIIVLLLPIFWTHFVCIFVTSFGLVIYPFVTPADTPVNHGVFLEMVALAPLYAVTMPLIMFFRLRDKQADDRSHLDHGAADHFRTLETLFERKEEETGLARYVQEGKRGLEVMCCCKV</sequence>
<dbReference type="Proteomes" id="UP001432322">
    <property type="component" value="Unassembled WGS sequence"/>
</dbReference>
<feature type="transmembrane region" description="Helical" evidence="5">
    <location>
        <begin position="143"/>
        <end position="167"/>
    </location>
</feature>
<keyword evidence="7" id="KW-1185">Reference proteome</keyword>
<comment type="subcellular location">
    <subcellularLocation>
        <location evidence="1">Membrane</location>
        <topology evidence="1">Multi-pass membrane protein</topology>
    </subcellularLocation>
</comment>
<dbReference type="GO" id="GO:0016020">
    <property type="term" value="C:membrane"/>
    <property type="evidence" value="ECO:0007669"/>
    <property type="project" value="UniProtKB-SubCell"/>
</dbReference>
<gene>
    <name evidence="6" type="ORF">PFISCL1PPCAC_17310</name>
</gene>
<evidence type="ECO:0000313" key="6">
    <source>
        <dbReference type="EMBL" id="GMT26013.1"/>
    </source>
</evidence>
<evidence type="ECO:0000256" key="4">
    <source>
        <dbReference type="ARBA" id="ARBA00023136"/>
    </source>
</evidence>
<evidence type="ECO:0000256" key="2">
    <source>
        <dbReference type="ARBA" id="ARBA00022692"/>
    </source>
</evidence>
<feature type="transmembrane region" description="Helical" evidence="5">
    <location>
        <begin position="187"/>
        <end position="211"/>
    </location>
</feature>
<feature type="transmembrane region" description="Helical" evidence="5">
    <location>
        <begin position="274"/>
        <end position="295"/>
    </location>
</feature>
<organism evidence="6 7">
    <name type="scientific">Pristionchus fissidentatus</name>
    <dbReference type="NCBI Taxonomy" id="1538716"/>
    <lineage>
        <taxon>Eukaryota</taxon>
        <taxon>Metazoa</taxon>
        <taxon>Ecdysozoa</taxon>
        <taxon>Nematoda</taxon>
        <taxon>Chromadorea</taxon>
        <taxon>Rhabditida</taxon>
        <taxon>Rhabditina</taxon>
        <taxon>Diplogasteromorpha</taxon>
        <taxon>Diplogasteroidea</taxon>
        <taxon>Neodiplogasteridae</taxon>
        <taxon>Pristionchus</taxon>
    </lineage>
</organism>
<accession>A0AAV5W367</accession>
<dbReference type="AlphaFoldDB" id="A0AAV5W367"/>
<dbReference type="PANTHER" id="PTHR46561:SF11">
    <property type="entry name" value="SERPENTINE RECEPTOR CLASS ALPHA_BETA-14"/>
    <property type="match status" value="1"/>
</dbReference>
<evidence type="ECO:0000313" key="7">
    <source>
        <dbReference type="Proteomes" id="UP001432322"/>
    </source>
</evidence>
<protein>
    <recommendedName>
        <fullName evidence="8">G protein-coupled receptor</fullName>
    </recommendedName>
</protein>
<dbReference type="Pfam" id="PF10292">
    <property type="entry name" value="7TM_GPCR_Srab"/>
    <property type="match status" value="1"/>
</dbReference>